<evidence type="ECO:0000313" key="3">
    <source>
        <dbReference type="EMBL" id="RSK50100.1"/>
    </source>
</evidence>
<organism evidence="3 4">
    <name type="scientific">Hymenobacter rigui</name>
    <dbReference type="NCBI Taxonomy" id="334424"/>
    <lineage>
        <taxon>Bacteria</taxon>
        <taxon>Pseudomonadati</taxon>
        <taxon>Bacteroidota</taxon>
        <taxon>Cytophagia</taxon>
        <taxon>Cytophagales</taxon>
        <taxon>Hymenobacteraceae</taxon>
        <taxon>Hymenobacter</taxon>
    </lineage>
</organism>
<keyword evidence="1" id="KW-0175">Coiled coil</keyword>
<accession>A0A428KUA2</accession>
<feature type="region of interest" description="Disordered" evidence="2">
    <location>
        <begin position="229"/>
        <end position="252"/>
    </location>
</feature>
<feature type="compositionally biased region" description="Gly residues" evidence="2">
    <location>
        <begin position="230"/>
        <end position="246"/>
    </location>
</feature>
<evidence type="ECO:0000256" key="2">
    <source>
        <dbReference type="SAM" id="MobiDB-lite"/>
    </source>
</evidence>
<gene>
    <name evidence="3" type="ORF">EI291_05465</name>
</gene>
<protein>
    <submittedName>
        <fullName evidence="3">Uncharacterized protein</fullName>
    </submittedName>
</protein>
<comment type="caution">
    <text evidence="3">The sequence shown here is derived from an EMBL/GenBank/DDBJ whole genome shotgun (WGS) entry which is preliminary data.</text>
</comment>
<reference evidence="3 4" key="1">
    <citation type="submission" date="2018-12" db="EMBL/GenBank/DDBJ databases">
        <authorList>
            <person name="Feng G."/>
            <person name="Zhu H."/>
        </authorList>
    </citation>
    <scope>NUCLEOTIDE SEQUENCE [LARGE SCALE GENOMIC DNA]</scope>
    <source>
        <strain evidence="3 4">KCTC 12533</strain>
    </source>
</reference>
<name>A0A428KUA2_9BACT</name>
<dbReference type="Proteomes" id="UP000273500">
    <property type="component" value="Unassembled WGS sequence"/>
</dbReference>
<evidence type="ECO:0000313" key="4">
    <source>
        <dbReference type="Proteomes" id="UP000273500"/>
    </source>
</evidence>
<feature type="coiled-coil region" evidence="1">
    <location>
        <begin position="112"/>
        <end position="139"/>
    </location>
</feature>
<keyword evidence="4" id="KW-1185">Reference proteome</keyword>
<proteinExistence type="predicted"/>
<dbReference type="RefSeq" id="WP_125418798.1">
    <property type="nucleotide sequence ID" value="NZ_RWIT01000002.1"/>
</dbReference>
<dbReference type="OrthoDB" id="871902at2"/>
<sequence>MAITDNSFTPEELTAAVAANPALVPHLVGAVKGAGYVARSADEETSFIGTKTKEIYDGLDKDIFDTSGIARNPTERTYDYAKRVIGKFKEDTTPLQQEIIDLKKTIADGNGNETMKAQLEALQTKEAEYQKQLTEKDTALFQKDVKLDIRDGVRGIKFDPSVKESVVKVLVDNATQSIIGMAKQQQNADGTTSVVYIKDGKTLLNDKNQPADAAYILADMLKDVVDAGHQGQGGGAGGQGTGGAQGGRKPTALPATLPATVKNQGQLMDWLMEYGLTEGSKEYDDAYDKFGTGLPLR</sequence>
<dbReference type="AlphaFoldDB" id="A0A428KUA2"/>
<dbReference type="EMBL" id="RWIT01000002">
    <property type="protein sequence ID" value="RSK50100.1"/>
    <property type="molecule type" value="Genomic_DNA"/>
</dbReference>
<evidence type="ECO:0000256" key="1">
    <source>
        <dbReference type="SAM" id="Coils"/>
    </source>
</evidence>